<keyword evidence="1 4" id="KW-0808">Transferase</keyword>
<evidence type="ECO:0000256" key="1">
    <source>
        <dbReference type="ARBA" id="ARBA00022679"/>
    </source>
</evidence>
<dbReference type="PIRSF" id="PIRSF028162">
    <property type="entry name" value="BcbE_prd"/>
    <property type="match status" value="1"/>
</dbReference>
<dbReference type="Gene3D" id="3.90.550.10">
    <property type="entry name" value="Spore Coat Polysaccharide Biosynthesis Protein SpsA, Chain A"/>
    <property type="match status" value="1"/>
</dbReference>
<name>A0A0A8H8C4_9BACT</name>
<feature type="domain" description="Nucleotidyl transferase" evidence="3">
    <location>
        <begin position="5"/>
        <end position="182"/>
    </location>
</feature>
<dbReference type="KEGG" id="csm:CSUB8521_0339"/>
<evidence type="ECO:0000259" key="3">
    <source>
        <dbReference type="Pfam" id="PF00483"/>
    </source>
</evidence>
<keyword evidence="2" id="KW-0548">Nucleotidyltransferase</keyword>
<dbReference type="EMBL" id="CP007772">
    <property type="protein sequence ID" value="AJC90227.1"/>
    <property type="molecule type" value="Genomic_DNA"/>
</dbReference>
<gene>
    <name evidence="4" type="ORF">CSUB8521_0339</name>
</gene>
<dbReference type="AlphaFoldDB" id="A0A0A8H8C4"/>
<dbReference type="InterPro" id="IPR016873">
    <property type="entry name" value="Caps_polysacc_synth_BcbE_prd"/>
</dbReference>
<dbReference type="HOGENOM" id="CLU_065567_2_0_7"/>
<protein>
    <submittedName>
        <fullName evidence="4">Glycosyltransferase, family 2</fullName>
    </submittedName>
</protein>
<dbReference type="InterPro" id="IPR005835">
    <property type="entry name" value="NTP_transferase_dom"/>
</dbReference>
<dbReference type="InterPro" id="IPR029044">
    <property type="entry name" value="Nucleotide-diphossugar_trans"/>
</dbReference>
<evidence type="ECO:0000313" key="4">
    <source>
        <dbReference type="EMBL" id="AJC90227.1"/>
    </source>
</evidence>
<dbReference type="PANTHER" id="PTHR43584:SF8">
    <property type="entry name" value="N-ACETYLMURAMATE ALPHA-1-PHOSPHATE URIDYLYLTRANSFERASE"/>
    <property type="match status" value="1"/>
</dbReference>
<dbReference type="GO" id="GO:0016779">
    <property type="term" value="F:nucleotidyltransferase activity"/>
    <property type="evidence" value="ECO:0007669"/>
    <property type="project" value="UniProtKB-KW"/>
</dbReference>
<reference evidence="4 5" key="1">
    <citation type="journal article" date="2014" name="Genome Biol. Evol.">
        <title>Comparative Genomics of the Campylobacter lari Group.</title>
        <authorList>
            <person name="Miller W.G."/>
            <person name="Yee E."/>
            <person name="Chapman M.H."/>
            <person name="Smith T.P."/>
            <person name="Bono J.L."/>
            <person name="Huynh S."/>
            <person name="Parker C.T."/>
            <person name="Vandamme P."/>
            <person name="Luong K."/>
            <person name="Korlach J."/>
        </authorList>
    </citation>
    <scope>NUCLEOTIDE SEQUENCE [LARGE SCALE GENOMIC DNA]</scope>
    <source>
        <strain evidence="4 5">LMG 24374</strain>
    </source>
</reference>
<evidence type="ECO:0000256" key="2">
    <source>
        <dbReference type="ARBA" id="ARBA00022695"/>
    </source>
</evidence>
<evidence type="ECO:0000313" key="5">
    <source>
        <dbReference type="Proteomes" id="UP000031135"/>
    </source>
</evidence>
<dbReference type="InterPro" id="IPR050065">
    <property type="entry name" value="GlmU-like"/>
</dbReference>
<dbReference type="Proteomes" id="UP000031135">
    <property type="component" value="Chromosome"/>
</dbReference>
<organism evidence="4 5">
    <name type="scientific">Campylobacter subantarcticus LMG 24374</name>
    <dbReference type="NCBI Taxonomy" id="1388751"/>
    <lineage>
        <taxon>Bacteria</taxon>
        <taxon>Pseudomonadati</taxon>
        <taxon>Campylobacterota</taxon>
        <taxon>Epsilonproteobacteria</taxon>
        <taxon>Campylobacterales</taxon>
        <taxon>Campylobacteraceae</taxon>
        <taxon>Campylobacter</taxon>
    </lineage>
</organism>
<proteinExistence type="predicted"/>
<dbReference type="PANTHER" id="PTHR43584">
    <property type="entry name" value="NUCLEOTIDYL TRANSFERASE"/>
    <property type="match status" value="1"/>
</dbReference>
<sequence>MINVVIPMAGLGSRFAKVGFSKPKPFIDVLGKPMIVRVLENLSIPNANYILIARKEHLESEQILVEYIRSNFNVHFIGIDKLTEGTVCTVLYAKKIIDNDTPLLIANSDQIVDMNINEYIKDCVDCKLDGSILTFIDSEKNPKWSFVKLDSDNIVEYVKEKEAISDIATVGIYFFSRGSVFVNSAINMIIENDRVNGEFYICPVYNYAIKNKAKIGIYSIDYKQMHGIGTPEDLQKYIGGKNEAN</sequence>
<accession>A0A0A8H8C4</accession>
<dbReference type="CDD" id="cd04183">
    <property type="entry name" value="GT2_BcE_like"/>
    <property type="match status" value="1"/>
</dbReference>
<dbReference type="Pfam" id="PF00483">
    <property type="entry name" value="NTP_transferase"/>
    <property type="match status" value="1"/>
</dbReference>
<dbReference type="SUPFAM" id="SSF53448">
    <property type="entry name" value="Nucleotide-diphospho-sugar transferases"/>
    <property type="match status" value="1"/>
</dbReference>